<organism evidence="2 3">
    <name type="scientific">Protopolystoma xenopodis</name>
    <dbReference type="NCBI Taxonomy" id="117903"/>
    <lineage>
        <taxon>Eukaryota</taxon>
        <taxon>Metazoa</taxon>
        <taxon>Spiralia</taxon>
        <taxon>Lophotrochozoa</taxon>
        <taxon>Platyhelminthes</taxon>
        <taxon>Monogenea</taxon>
        <taxon>Polyopisthocotylea</taxon>
        <taxon>Polystomatidea</taxon>
        <taxon>Polystomatidae</taxon>
        <taxon>Protopolystoma</taxon>
    </lineage>
</organism>
<dbReference type="InterPro" id="IPR018610">
    <property type="entry name" value="UVSSA"/>
</dbReference>
<evidence type="ECO:0000313" key="2">
    <source>
        <dbReference type="EMBL" id="VEL06821.1"/>
    </source>
</evidence>
<dbReference type="GO" id="GO:0009411">
    <property type="term" value="P:response to UV"/>
    <property type="evidence" value="ECO:0007669"/>
    <property type="project" value="InterPro"/>
</dbReference>
<evidence type="ECO:0000259" key="1">
    <source>
        <dbReference type="Pfam" id="PF09740"/>
    </source>
</evidence>
<gene>
    <name evidence="2" type="ORF">PXEA_LOCUS261</name>
</gene>
<accession>A0A448WA65</accession>
<dbReference type="Proteomes" id="UP000784294">
    <property type="component" value="Unassembled WGS sequence"/>
</dbReference>
<sequence length="108" mass="12174">MVCRAPLLQGGLCRRKDPSGRCPIHGTIILRHGSTGAPMHKGDAMKLHAEWSEHYKVKQMKTNQIQGKQRRRRYPGLVDIKSVKSSARHKLARRVFGRCAIKKSFGDG</sequence>
<dbReference type="Pfam" id="PF09740">
    <property type="entry name" value="DUF2043"/>
    <property type="match status" value="1"/>
</dbReference>
<proteinExistence type="predicted"/>
<dbReference type="PANTHER" id="PTHR28670">
    <property type="entry name" value="UV-STIMULATED SCAFFOLD PROTEIN A"/>
    <property type="match status" value="1"/>
</dbReference>
<keyword evidence="3" id="KW-1185">Reference proteome</keyword>
<dbReference type="EMBL" id="CAAALY010000464">
    <property type="protein sequence ID" value="VEL06821.1"/>
    <property type="molecule type" value="Genomic_DNA"/>
</dbReference>
<dbReference type="GO" id="GO:0000993">
    <property type="term" value="F:RNA polymerase II complex binding"/>
    <property type="evidence" value="ECO:0007669"/>
    <property type="project" value="TreeGrafter"/>
</dbReference>
<evidence type="ECO:0000313" key="3">
    <source>
        <dbReference type="Proteomes" id="UP000784294"/>
    </source>
</evidence>
<reference evidence="2" key="1">
    <citation type="submission" date="2018-11" db="EMBL/GenBank/DDBJ databases">
        <authorList>
            <consortium name="Pathogen Informatics"/>
        </authorList>
    </citation>
    <scope>NUCLEOTIDE SEQUENCE</scope>
</reference>
<dbReference type="AlphaFoldDB" id="A0A448WA65"/>
<feature type="domain" description="UV-stimulated scaffold protein A C-terminal" evidence="1">
    <location>
        <begin position="2"/>
        <end position="40"/>
    </location>
</feature>
<protein>
    <recommendedName>
        <fullName evidence="1">UV-stimulated scaffold protein A C-terminal domain-containing protein</fullName>
    </recommendedName>
</protein>
<dbReference type="GO" id="GO:0006283">
    <property type="term" value="P:transcription-coupled nucleotide-excision repair"/>
    <property type="evidence" value="ECO:0007669"/>
    <property type="project" value="TreeGrafter"/>
</dbReference>
<dbReference type="InterPro" id="IPR049431">
    <property type="entry name" value="UVSSA_C"/>
</dbReference>
<dbReference type="OrthoDB" id="295715at2759"/>
<name>A0A448WA65_9PLAT</name>
<comment type="caution">
    <text evidence="2">The sequence shown here is derived from an EMBL/GenBank/DDBJ whole genome shotgun (WGS) entry which is preliminary data.</text>
</comment>
<dbReference type="GO" id="GO:0005694">
    <property type="term" value="C:chromosome"/>
    <property type="evidence" value="ECO:0007669"/>
    <property type="project" value="TreeGrafter"/>
</dbReference>
<dbReference type="PANTHER" id="PTHR28670:SF1">
    <property type="entry name" value="UV-STIMULATED SCAFFOLD PROTEIN A"/>
    <property type="match status" value="1"/>
</dbReference>